<dbReference type="SUPFAM" id="SSF46689">
    <property type="entry name" value="Homeodomain-like"/>
    <property type="match status" value="1"/>
</dbReference>
<gene>
    <name evidence="2" type="ORF">DK843_01510</name>
</gene>
<protein>
    <submittedName>
        <fullName evidence="2">DNA transposition protein</fullName>
    </submittedName>
</protein>
<accession>A0A344UCV4</accession>
<dbReference type="RefSeq" id="WP_114072331.1">
    <property type="nucleotide sequence ID" value="NZ_CP029554.1"/>
</dbReference>
<name>A0A344UCV4_9NEIS</name>
<reference evidence="2 3" key="1">
    <citation type="submission" date="2018-05" db="EMBL/GenBank/DDBJ databases">
        <title>Genome sequencing, assembly and analysis of the novel insecticidal bacterium, Chromobacterium phragmitis.</title>
        <authorList>
            <person name="Sparks M.E."/>
            <person name="Blackburn M.B."/>
            <person name="Gundersen-Rindal D.E."/>
        </authorList>
    </citation>
    <scope>NUCLEOTIDE SEQUENCE [LARGE SCALE GENOMIC DNA]</scope>
    <source>
        <strain evidence="2">IIBBL 274-1</strain>
    </source>
</reference>
<sequence>MKLNDVQHDVQHLLPEMAQLIATLIGLPKALRLIEAWGGTTFPISKNKRRDGQIRYEALAEVIGVDAADIMTRHFGGEVLAIPRCASALREVRDRMIRAEFDEETRMHPASHAVGLLARRYQMTERNVWMVLKKADKVNETRQHTLF</sequence>
<dbReference type="InterPro" id="IPR014875">
    <property type="entry name" value="Mor_transcription_activator"/>
</dbReference>
<dbReference type="InterPro" id="IPR009057">
    <property type="entry name" value="Homeodomain-like_sf"/>
</dbReference>
<proteinExistence type="predicted"/>
<dbReference type="Gene3D" id="1.10.10.60">
    <property type="entry name" value="Homeodomain-like"/>
    <property type="match status" value="1"/>
</dbReference>
<dbReference type="KEGG" id="chrb:DK843_01510"/>
<dbReference type="EMBL" id="CP029554">
    <property type="protein sequence ID" value="AXE33102.1"/>
    <property type="molecule type" value="Genomic_DNA"/>
</dbReference>
<organism evidence="2 3">
    <name type="scientific">Chromobacterium phragmitis</name>
    <dbReference type="NCBI Taxonomy" id="2202141"/>
    <lineage>
        <taxon>Bacteria</taxon>
        <taxon>Pseudomonadati</taxon>
        <taxon>Pseudomonadota</taxon>
        <taxon>Betaproteobacteria</taxon>
        <taxon>Neisseriales</taxon>
        <taxon>Chromobacteriaceae</taxon>
        <taxon>Chromobacterium</taxon>
    </lineage>
</organism>
<feature type="domain" description="Mor transcription activator" evidence="1">
    <location>
        <begin position="53"/>
        <end position="143"/>
    </location>
</feature>
<evidence type="ECO:0000313" key="3">
    <source>
        <dbReference type="Proteomes" id="UP000252038"/>
    </source>
</evidence>
<dbReference type="AlphaFoldDB" id="A0A344UCV4"/>
<evidence type="ECO:0000313" key="2">
    <source>
        <dbReference type="EMBL" id="AXE33102.1"/>
    </source>
</evidence>
<evidence type="ECO:0000259" key="1">
    <source>
        <dbReference type="Pfam" id="PF08765"/>
    </source>
</evidence>
<dbReference type="Proteomes" id="UP000252038">
    <property type="component" value="Chromosome"/>
</dbReference>
<dbReference type="Pfam" id="PF08765">
    <property type="entry name" value="Mor"/>
    <property type="match status" value="1"/>
</dbReference>